<dbReference type="AlphaFoldDB" id="A0AAW6H0S6"/>
<dbReference type="InterPro" id="IPR052177">
    <property type="entry name" value="Divisome_Glycosyl_Hydrolase"/>
</dbReference>
<sequence>MNLEHDRDKILKEHPEWFSVNRNGKSLADTTAYVGYYKFLCPALPEVREFIKEKIKAYCEVEGLNGIAIDYHRFVDVVLPTTLWPHYGIVQDREYAAWDYGYHPEMLKKFKEQYGYDPREQEDPSLDVKWRQFRCDQITEVANMIAEVVHSYGKTMAASPFPTPKMSSRMVRQDWGKWNLDIVFPMVYHTFYTGDASFISDCTVENARDKNDMTTLYCGMTATDGPMMFECMDAALNNGAQGIAVFTMLGLRSPEVKKQFKAYTDSVRAVRAANGGVIKATYPKVAEPDPFKHEGIMKLMQERMQQIIATAAGKEELAPLALGEYKEVDSYDATRCYQVVDNNSKTTFDVTFYLYGDVVSGWDVTVADKDSSKK</sequence>
<evidence type="ECO:0008006" key="3">
    <source>
        <dbReference type="Google" id="ProtNLM"/>
    </source>
</evidence>
<proteinExistence type="predicted"/>
<protein>
    <recommendedName>
        <fullName evidence="3">Glycosyl hydrolase-like 10 domain-containing protein</fullName>
    </recommendedName>
</protein>
<reference evidence="1" key="1">
    <citation type="submission" date="2022-10" db="EMBL/GenBank/DDBJ databases">
        <title>Human gut microbiome strain richness.</title>
        <authorList>
            <person name="Chen-Liaw A."/>
        </authorList>
    </citation>
    <scope>NUCLEOTIDE SEQUENCE</scope>
    <source>
        <strain evidence="1">1001713st1_F9_1001713B170221_170320</strain>
    </source>
</reference>
<dbReference type="EMBL" id="JAQNSI010000299">
    <property type="protein sequence ID" value="MDC1901060.1"/>
    <property type="molecule type" value="Genomic_DNA"/>
</dbReference>
<evidence type="ECO:0000313" key="1">
    <source>
        <dbReference type="EMBL" id="MDC1901060.1"/>
    </source>
</evidence>
<feature type="non-terminal residue" evidence="1">
    <location>
        <position position="1"/>
    </location>
</feature>
<gene>
    <name evidence="1" type="ORF">POZ10_10570</name>
</gene>
<organism evidence="1 2">
    <name type="scientific">Bacteroides uniformis</name>
    <dbReference type="NCBI Taxonomy" id="820"/>
    <lineage>
        <taxon>Bacteria</taxon>
        <taxon>Pseudomonadati</taxon>
        <taxon>Bacteroidota</taxon>
        <taxon>Bacteroidia</taxon>
        <taxon>Bacteroidales</taxon>
        <taxon>Bacteroidaceae</taxon>
        <taxon>Bacteroides</taxon>
    </lineage>
</organism>
<dbReference type="Gene3D" id="3.20.20.80">
    <property type="entry name" value="Glycosidases"/>
    <property type="match status" value="1"/>
</dbReference>
<dbReference type="RefSeq" id="WP_272201858.1">
    <property type="nucleotide sequence ID" value="NZ_JAQNSI010000299.1"/>
</dbReference>
<accession>A0AAW6H0S6</accession>
<dbReference type="PANTHER" id="PTHR43405:SF1">
    <property type="entry name" value="GLYCOSYL HYDROLASE DIGH"/>
    <property type="match status" value="1"/>
</dbReference>
<dbReference type="PANTHER" id="PTHR43405">
    <property type="entry name" value="GLYCOSYL HYDROLASE DIGH"/>
    <property type="match status" value="1"/>
</dbReference>
<name>A0AAW6H0S6_BACUN</name>
<comment type="caution">
    <text evidence="1">The sequence shown here is derived from an EMBL/GenBank/DDBJ whole genome shotgun (WGS) entry which is preliminary data.</text>
</comment>
<dbReference type="Proteomes" id="UP001222603">
    <property type="component" value="Unassembled WGS sequence"/>
</dbReference>
<evidence type="ECO:0000313" key="2">
    <source>
        <dbReference type="Proteomes" id="UP001222603"/>
    </source>
</evidence>